<dbReference type="AlphaFoldDB" id="A0A081B635"/>
<reference evidence="2 3" key="1">
    <citation type="submission" date="2014-07" db="EMBL/GenBank/DDBJ databases">
        <title>Tepidicaulis marinum gen. nov., sp. nov., a novel marine bacterium denitrifying nitrate to nitrous oxide strictly under microaerobic conditions.</title>
        <authorList>
            <person name="Takeuchi M."/>
            <person name="Yamagishi T."/>
            <person name="Kamagata Y."/>
            <person name="Oshima K."/>
            <person name="Hattori M."/>
            <person name="Katayama T."/>
            <person name="Hanada S."/>
            <person name="Tamaki H."/>
            <person name="Marumo K."/>
            <person name="Maeda H."/>
            <person name="Nedachi M."/>
            <person name="Iwasaki W."/>
            <person name="Suwa Y."/>
            <person name="Sakata S."/>
        </authorList>
    </citation>
    <scope>NUCLEOTIDE SEQUENCE [LARGE SCALE GENOMIC DNA]</scope>
    <source>
        <strain evidence="2 3">MA2</strain>
    </source>
</reference>
<evidence type="ECO:0000256" key="1">
    <source>
        <dbReference type="SAM" id="SignalP"/>
    </source>
</evidence>
<evidence type="ECO:0000313" key="3">
    <source>
        <dbReference type="Proteomes" id="UP000028702"/>
    </source>
</evidence>
<accession>A0A081B635</accession>
<keyword evidence="3" id="KW-1185">Reference proteome</keyword>
<proteinExistence type="predicted"/>
<dbReference type="Proteomes" id="UP000028702">
    <property type="component" value="Unassembled WGS sequence"/>
</dbReference>
<protein>
    <submittedName>
        <fullName evidence="2">Similar to uncharacterized protein C1orf175 homolog</fullName>
    </submittedName>
</protein>
<sequence>MIRYLLYPLLALALLVAPGTFLPADMGPFAAQADQGSAPSPDAGKISAVAEVNASAGDMHDCDTCGTCAENGDCTAGNSDAACDKTCRTACSTGSLSSFHAPTCAITARSGGDKVRIPGSRIAAHLVPASDPPPPRL</sequence>
<feature type="chain" id="PRO_5001754787" evidence="1">
    <location>
        <begin position="24"/>
        <end position="137"/>
    </location>
</feature>
<dbReference type="EMBL" id="BBIO01000001">
    <property type="protein sequence ID" value="GAK43503.1"/>
    <property type="molecule type" value="Genomic_DNA"/>
</dbReference>
<comment type="caution">
    <text evidence="2">The sequence shown here is derived from an EMBL/GenBank/DDBJ whole genome shotgun (WGS) entry which is preliminary data.</text>
</comment>
<gene>
    <name evidence="2" type="ORF">M2A_0002</name>
</gene>
<keyword evidence="1" id="KW-0732">Signal</keyword>
<feature type="signal peptide" evidence="1">
    <location>
        <begin position="1"/>
        <end position="23"/>
    </location>
</feature>
<evidence type="ECO:0000313" key="2">
    <source>
        <dbReference type="EMBL" id="GAK43503.1"/>
    </source>
</evidence>
<organism evidence="2 3">
    <name type="scientific">Tepidicaulis marinus</name>
    <dbReference type="NCBI Taxonomy" id="1333998"/>
    <lineage>
        <taxon>Bacteria</taxon>
        <taxon>Pseudomonadati</taxon>
        <taxon>Pseudomonadota</taxon>
        <taxon>Alphaproteobacteria</taxon>
        <taxon>Hyphomicrobiales</taxon>
        <taxon>Parvibaculaceae</taxon>
        <taxon>Tepidicaulis</taxon>
    </lineage>
</organism>
<name>A0A081B635_9HYPH</name>